<dbReference type="InterPro" id="IPR005589">
    <property type="entry name" value="ArfA"/>
</dbReference>
<dbReference type="RefSeq" id="WP_009118874.1">
    <property type="nucleotide sequence ID" value="NZ_CP059567.1"/>
</dbReference>
<protein>
    <submittedName>
        <fullName evidence="1">Ribosome alternative rescue factor ArfA</fullName>
    </submittedName>
</protein>
<evidence type="ECO:0000313" key="1">
    <source>
        <dbReference type="EMBL" id="QMT40120.1"/>
    </source>
</evidence>
<dbReference type="GO" id="GO:0072344">
    <property type="term" value="P:rescue of stalled ribosome"/>
    <property type="evidence" value="ECO:0007669"/>
    <property type="project" value="InterPro"/>
</dbReference>
<dbReference type="KEGG" id="nsg:H3L94_09745"/>
<proteinExistence type="predicted"/>
<name>A0A7D7N4U0_9NEIS</name>
<reference evidence="1 2" key="1">
    <citation type="submission" date="2020-07" db="EMBL/GenBank/DDBJ databases">
        <title>Genomic diversity of species in the Neisseriaceae family.</title>
        <authorList>
            <person name="Vincent A.T."/>
            <person name="Bernet E."/>
            <person name="Veyrier F.J."/>
        </authorList>
    </citation>
    <scope>NUCLEOTIDE SEQUENCE [LARGE SCALE GENOMIC DNA]</scope>
    <source>
        <strain evidence="1 2">DSM 22244</strain>
    </source>
</reference>
<gene>
    <name evidence="1" type="ORF">H3L94_09745</name>
</gene>
<accession>A0A7D7N4U0</accession>
<organism evidence="1 2">
    <name type="scientific">Neisseria shayeganii</name>
    <dbReference type="NCBI Taxonomy" id="607712"/>
    <lineage>
        <taxon>Bacteria</taxon>
        <taxon>Pseudomonadati</taxon>
        <taxon>Pseudomonadota</taxon>
        <taxon>Betaproteobacteria</taxon>
        <taxon>Neisseriales</taxon>
        <taxon>Neisseriaceae</taxon>
        <taxon>Neisseria</taxon>
    </lineage>
</organism>
<sequence length="62" mass="7008">MSKRTQINKGPIRDNALKALVKSNLFRPKIQKPKKGKGAYSRKGRQPSGFLIPSKNLIFLWG</sequence>
<evidence type="ECO:0000313" key="2">
    <source>
        <dbReference type="Proteomes" id="UP000514752"/>
    </source>
</evidence>
<dbReference type="EMBL" id="CP059567">
    <property type="protein sequence ID" value="QMT40120.1"/>
    <property type="molecule type" value="Genomic_DNA"/>
</dbReference>
<dbReference type="Proteomes" id="UP000514752">
    <property type="component" value="Chromosome"/>
</dbReference>
<dbReference type="AlphaFoldDB" id="A0A7D7N4U0"/>
<dbReference type="Pfam" id="PF03889">
    <property type="entry name" value="ArfA"/>
    <property type="match status" value="1"/>
</dbReference>